<sequence>MSSRMLLKRSREDADDSLAAFLQLIEIAGRSWRDGCVPLKTKAEATATRRRTNLLKQIHSQTSKPQGKPPEGAETSLARVLPFPS</sequence>
<protein>
    <submittedName>
        <fullName evidence="2">Uncharacterized protein</fullName>
    </submittedName>
</protein>
<reference evidence="2 3" key="1">
    <citation type="submission" date="2021-06" db="EMBL/GenBank/DDBJ databases">
        <title>Caerostris extrusa draft genome.</title>
        <authorList>
            <person name="Kono N."/>
            <person name="Arakawa K."/>
        </authorList>
    </citation>
    <scope>NUCLEOTIDE SEQUENCE [LARGE SCALE GENOMIC DNA]</scope>
</reference>
<evidence type="ECO:0000256" key="1">
    <source>
        <dbReference type="SAM" id="MobiDB-lite"/>
    </source>
</evidence>
<gene>
    <name evidence="2" type="ORF">CEXT_187251</name>
</gene>
<proteinExistence type="predicted"/>
<dbReference type="AlphaFoldDB" id="A0AAV4VTK0"/>
<evidence type="ECO:0000313" key="2">
    <source>
        <dbReference type="EMBL" id="GIY73141.1"/>
    </source>
</evidence>
<dbReference type="EMBL" id="BPLR01015038">
    <property type="protein sequence ID" value="GIY73141.1"/>
    <property type="molecule type" value="Genomic_DNA"/>
</dbReference>
<name>A0AAV4VTK0_CAEEX</name>
<dbReference type="Proteomes" id="UP001054945">
    <property type="component" value="Unassembled WGS sequence"/>
</dbReference>
<keyword evidence="3" id="KW-1185">Reference proteome</keyword>
<accession>A0AAV4VTK0</accession>
<organism evidence="2 3">
    <name type="scientific">Caerostris extrusa</name>
    <name type="common">Bark spider</name>
    <name type="synonym">Caerostris bankana</name>
    <dbReference type="NCBI Taxonomy" id="172846"/>
    <lineage>
        <taxon>Eukaryota</taxon>
        <taxon>Metazoa</taxon>
        <taxon>Ecdysozoa</taxon>
        <taxon>Arthropoda</taxon>
        <taxon>Chelicerata</taxon>
        <taxon>Arachnida</taxon>
        <taxon>Araneae</taxon>
        <taxon>Araneomorphae</taxon>
        <taxon>Entelegynae</taxon>
        <taxon>Araneoidea</taxon>
        <taxon>Araneidae</taxon>
        <taxon>Caerostris</taxon>
    </lineage>
</organism>
<comment type="caution">
    <text evidence="2">The sequence shown here is derived from an EMBL/GenBank/DDBJ whole genome shotgun (WGS) entry which is preliminary data.</text>
</comment>
<evidence type="ECO:0000313" key="3">
    <source>
        <dbReference type="Proteomes" id="UP001054945"/>
    </source>
</evidence>
<feature type="region of interest" description="Disordered" evidence="1">
    <location>
        <begin position="56"/>
        <end position="85"/>
    </location>
</feature>